<protein>
    <recommendedName>
        <fullName evidence="4">Peptidase MA-like domain-containing protein</fullName>
    </recommendedName>
</protein>
<evidence type="ECO:0000313" key="3">
    <source>
        <dbReference type="Proteomes" id="UP000555407"/>
    </source>
</evidence>
<feature type="region of interest" description="Disordered" evidence="1">
    <location>
        <begin position="52"/>
        <end position="71"/>
    </location>
</feature>
<name>A0A7X6A3P6_9ACTN</name>
<reference evidence="2 3" key="1">
    <citation type="submission" date="2020-03" db="EMBL/GenBank/DDBJ databases">
        <title>Sequencing the genomes of 1000 actinobacteria strains.</title>
        <authorList>
            <person name="Klenk H.-P."/>
        </authorList>
    </citation>
    <scope>NUCLEOTIDE SEQUENCE [LARGE SCALE GENOMIC DNA]</scope>
    <source>
        <strain evidence="2 3">DSM 45490</strain>
    </source>
</reference>
<evidence type="ECO:0008006" key="4">
    <source>
        <dbReference type="Google" id="ProtNLM"/>
    </source>
</evidence>
<feature type="region of interest" description="Disordered" evidence="1">
    <location>
        <begin position="1"/>
        <end position="20"/>
    </location>
</feature>
<sequence length="461" mass="49974">MSETTPRPAPSAGSGHGPATGPRRVLGLLVAVALVAGGVAYTVEQREQDARARAAATQVTTPAPPPPKSTKQTRAAAAIAARRVAIDTILIRRAQAVQAGNEALFLTDVDPANKQLRAEQKILFANLVEIGFSEIGFSQAEERFNPAVLQAHGSTTYLVRILMRYQIPAVDFTPVTTELGYTFVARGGRWLLTADDELDEDLGPGAHREAWDLGRIEVQRGPRVLVVVEKGDTRRGRAIVRETTEGLEQVLAYWPRKWTGSVFVIALDETEVRDARFADEDIESAASTGTTFSSLPGQDTADGTVAGGYVVINPNERDRVDEILLSHELTHVATADLGGYEPLWLAEGVAEYVSWSGIEAIGGGSEVAKWEQEVIDDAVPQMTSLPSDAGFYQNSADVYGVSWLAVRYLAQRIGLAKVEELYADMAMNGIDQAARDRILLSRTGLTEATLWTSLTTYEPQR</sequence>
<evidence type="ECO:0000256" key="1">
    <source>
        <dbReference type="SAM" id="MobiDB-lite"/>
    </source>
</evidence>
<comment type="caution">
    <text evidence="2">The sequence shown here is derived from an EMBL/GenBank/DDBJ whole genome shotgun (WGS) entry which is preliminary data.</text>
</comment>
<proteinExistence type="predicted"/>
<organism evidence="2 3">
    <name type="scientific">Kribbella shirazensis</name>
    <dbReference type="NCBI Taxonomy" id="1105143"/>
    <lineage>
        <taxon>Bacteria</taxon>
        <taxon>Bacillati</taxon>
        <taxon>Actinomycetota</taxon>
        <taxon>Actinomycetes</taxon>
        <taxon>Propionibacteriales</taxon>
        <taxon>Kribbellaceae</taxon>
        <taxon>Kribbella</taxon>
    </lineage>
</organism>
<dbReference type="RefSeq" id="WP_167212921.1">
    <property type="nucleotide sequence ID" value="NZ_JAASRO010000001.1"/>
</dbReference>
<keyword evidence="3" id="KW-1185">Reference proteome</keyword>
<accession>A0A7X6A3P6</accession>
<evidence type="ECO:0000313" key="2">
    <source>
        <dbReference type="EMBL" id="NIK60108.1"/>
    </source>
</evidence>
<dbReference type="AlphaFoldDB" id="A0A7X6A3P6"/>
<gene>
    <name evidence="2" type="ORF">BJY22_005825</name>
</gene>
<dbReference type="EMBL" id="JAASRO010000001">
    <property type="protein sequence ID" value="NIK60108.1"/>
    <property type="molecule type" value="Genomic_DNA"/>
</dbReference>
<dbReference type="Proteomes" id="UP000555407">
    <property type="component" value="Unassembled WGS sequence"/>
</dbReference>